<dbReference type="PANTHER" id="PTHR43570:SF20">
    <property type="entry name" value="ALDEHYDE DEHYDROGENASE ALDX-RELATED"/>
    <property type="match status" value="1"/>
</dbReference>
<name>A0A097EK07_9SPHN</name>
<keyword evidence="2 4" id="KW-0560">Oxidoreductase</keyword>
<feature type="active site" evidence="5 6">
    <location>
        <position position="215"/>
    </location>
</feature>
<keyword evidence="3" id="KW-0520">NAD</keyword>
<accession>A0A097EK07</accession>
<evidence type="ECO:0000256" key="7">
    <source>
        <dbReference type="RuleBase" id="RU003345"/>
    </source>
</evidence>
<feature type="active site" evidence="5">
    <location>
        <position position="249"/>
    </location>
</feature>
<gene>
    <name evidence="9" type="ORF">MC45_00970</name>
</gene>
<dbReference type="PANTHER" id="PTHR43570">
    <property type="entry name" value="ALDEHYDE DEHYDROGENASE"/>
    <property type="match status" value="1"/>
</dbReference>
<dbReference type="Gene3D" id="3.40.605.10">
    <property type="entry name" value="Aldehyde Dehydrogenase, Chain A, domain 1"/>
    <property type="match status" value="1"/>
</dbReference>
<dbReference type="SUPFAM" id="SSF53720">
    <property type="entry name" value="ALDH-like"/>
    <property type="match status" value="1"/>
</dbReference>
<sequence>MTPDAQALHAAFDRQYRASREAPAADLATRRALLDSLHGLLLDGRPALAQAISDDFGGRSRSETDILEIVPLITAIRHARGHLKHWMRDEPRRVDLSLKPGSAWVRYEPLGVIGVIAPWNYPLFLTLGPALDALAAGNRVLIKPSESSPAFAALLARLVAERFNADRLTVVTGGVEVAQALSGLPLDHLVFTGSTNVGRHILRAAAEHLTPVTLELGGKSPAIVAPDYAIERAAGSIAFGRYLNAGQTCVAPDYALVPAASARRFAEGVLAAAVRRYPSIADNNDYSNVIDARHHRRLTDAIEEARRCGAEILTHPAPASTSHRIAPTVVLGAPDDCTLMREEIFGPVLPVKPYDTLDAALAFVRARPRPLALYCFADGSATQRAILDGTTSGGVTINGTLLHVGQHTLPFGGIGPSGMGAYHGRDGFRRFSHARGVHKAGPINMFERLGPPWGATARLTMRLLAGLKPIGDGR</sequence>
<dbReference type="eggNOG" id="COG1012">
    <property type="taxonomic scope" value="Bacteria"/>
</dbReference>
<dbReference type="HOGENOM" id="CLU_005391_3_6_5"/>
<dbReference type="InterPro" id="IPR012394">
    <property type="entry name" value="Aldehyde_DH_NAD(P)"/>
</dbReference>
<dbReference type="CDD" id="cd07133">
    <property type="entry name" value="ALDH_CALDH_CalB"/>
    <property type="match status" value="1"/>
</dbReference>
<dbReference type="GO" id="GO:0005737">
    <property type="term" value="C:cytoplasm"/>
    <property type="evidence" value="ECO:0007669"/>
    <property type="project" value="TreeGrafter"/>
</dbReference>
<dbReference type="Pfam" id="PF00171">
    <property type="entry name" value="Aldedh"/>
    <property type="match status" value="1"/>
</dbReference>
<dbReference type="Gene3D" id="3.40.309.10">
    <property type="entry name" value="Aldehyde Dehydrogenase, Chain A, domain 2"/>
    <property type="match status" value="1"/>
</dbReference>
<dbReference type="AlphaFoldDB" id="A0A097EK07"/>
<dbReference type="PROSITE" id="PS00070">
    <property type="entry name" value="ALDEHYDE_DEHYDR_CYS"/>
    <property type="match status" value="1"/>
</dbReference>
<evidence type="ECO:0000256" key="6">
    <source>
        <dbReference type="PROSITE-ProRule" id="PRU10007"/>
    </source>
</evidence>
<organism evidence="9 10">
    <name type="scientific">Sphingomonas taxi</name>
    <dbReference type="NCBI Taxonomy" id="1549858"/>
    <lineage>
        <taxon>Bacteria</taxon>
        <taxon>Pseudomonadati</taxon>
        <taxon>Pseudomonadota</taxon>
        <taxon>Alphaproteobacteria</taxon>
        <taxon>Sphingomonadales</taxon>
        <taxon>Sphingomonadaceae</taxon>
        <taxon>Sphingomonas</taxon>
    </lineage>
</organism>
<dbReference type="KEGG" id="stax:MC45_00970"/>
<keyword evidence="10" id="KW-1185">Reference proteome</keyword>
<evidence type="ECO:0000313" key="9">
    <source>
        <dbReference type="EMBL" id="AIT07896.1"/>
    </source>
</evidence>
<feature type="domain" description="Aldehyde dehydrogenase" evidence="8">
    <location>
        <begin position="5"/>
        <end position="435"/>
    </location>
</feature>
<evidence type="ECO:0000313" key="10">
    <source>
        <dbReference type="Proteomes" id="UP000033200"/>
    </source>
</evidence>
<dbReference type="GO" id="GO:0006081">
    <property type="term" value="P:aldehyde metabolic process"/>
    <property type="evidence" value="ECO:0007669"/>
    <property type="project" value="InterPro"/>
</dbReference>
<evidence type="ECO:0000256" key="5">
    <source>
        <dbReference type="PIRSR" id="PIRSR036492-1"/>
    </source>
</evidence>
<proteinExistence type="inferred from homology"/>
<dbReference type="InterPro" id="IPR016160">
    <property type="entry name" value="Ald_DH_CS_CYS"/>
</dbReference>
<dbReference type="EMBL" id="CP009571">
    <property type="protein sequence ID" value="AIT07896.1"/>
    <property type="molecule type" value="Genomic_DNA"/>
</dbReference>
<dbReference type="STRING" id="1549858.MC45_00970"/>
<dbReference type="Proteomes" id="UP000033200">
    <property type="component" value="Chromosome"/>
</dbReference>
<dbReference type="PIRSF" id="PIRSF036492">
    <property type="entry name" value="ALDH"/>
    <property type="match status" value="1"/>
</dbReference>
<comment type="similarity">
    <text evidence="1 4 7">Belongs to the aldehyde dehydrogenase family.</text>
</comment>
<dbReference type="InterPro" id="IPR029510">
    <property type="entry name" value="Ald_DH_CS_GLU"/>
</dbReference>
<dbReference type="InterPro" id="IPR015590">
    <property type="entry name" value="Aldehyde_DH_dom"/>
</dbReference>
<dbReference type="RefSeq" id="WP_038666127.1">
    <property type="nucleotide sequence ID" value="NZ_CP009571.1"/>
</dbReference>
<dbReference type="PROSITE" id="PS00687">
    <property type="entry name" value="ALDEHYDE_DEHYDR_GLU"/>
    <property type="match status" value="1"/>
</dbReference>
<evidence type="ECO:0000256" key="3">
    <source>
        <dbReference type="ARBA" id="ARBA00023027"/>
    </source>
</evidence>
<reference evidence="9 10" key="1">
    <citation type="submission" date="2014-09" db="EMBL/GenBank/DDBJ databases">
        <title>Using Illumina technology Improving SMRT sequencing Genome Assembly by RASTools.</title>
        <authorList>
            <person name="Zhou Y."/>
            <person name="Ma T."/>
            <person name="Liu T."/>
        </authorList>
    </citation>
    <scope>NUCLEOTIDE SEQUENCE [LARGE SCALE GENOMIC DNA]</scope>
    <source>
        <strain evidence="9 10">ATCC 55669</strain>
    </source>
</reference>
<evidence type="ECO:0000256" key="2">
    <source>
        <dbReference type="ARBA" id="ARBA00023002"/>
    </source>
</evidence>
<evidence type="ECO:0000256" key="1">
    <source>
        <dbReference type="ARBA" id="ARBA00009986"/>
    </source>
</evidence>
<dbReference type="InterPro" id="IPR016163">
    <property type="entry name" value="Ald_DH_C"/>
</dbReference>
<evidence type="ECO:0000259" key="8">
    <source>
        <dbReference type="Pfam" id="PF00171"/>
    </source>
</evidence>
<protein>
    <recommendedName>
        <fullName evidence="4">Aldehyde dehydrogenase</fullName>
    </recommendedName>
</protein>
<dbReference type="InterPro" id="IPR016161">
    <property type="entry name" value="Ald_DH/histidinol_DH"/>
</dbReference>
<evidence type="ECO:0000256" key="4">
    <source>
        <dbReference type="PIRNR" id="PIRNR036492"/>
    </source>
</evidence>
<dbReference type="InterPro" id="IPR016162">
    <property type="entry name" value="Ald_DH_N"/>
</dbReference>
<dbReference type="GO" id="GO:0004029">
    <property type="term" value="F:aldehyde dehydrogenase (NAD+) activity"/>
    <property type="evidence" value="ECO:0007669"/>
    <property type="project" value="TreeGrafter"/>
</dbReference>